<evidence type="ECO:0000313" key="4">
    <source>
        <dbReference type="Proteomes" id="UP001596306"/>
    </source>
</evidence>
<feature type="transmembrane region" description="Helical" evidence="2">
    <location>
        <begin position="106"/>
        <end position="123"/>
    </location>
</feature>
<keyword evidence="4" id="KW-1185">Reference proteome</keyword>
<evidence type="ECO:0000256" key="2">
    <source>
        <dbReference type="SAM" id="Phobius"/>
    </source>
</evidence>
<evidence type="ECO:0000313" key="3">
    <source>
        <dbReference type="EMBL" id="MFC6355102.1"/>
    </source>
</evidence>
<feature type="transmembrane region" description="Helical" evidence="2">
    <location>
        <begin position="75"/>
        <end position="99"/>
    </location>
</feature>
<organism evidence="3 4">
    <name type="scientific">Luethyella okanaganae</name>
    <dbReference type="NCBI Taxonomy" id="69372"/>
    <lineage>
        <taxon>Bacteria</taxon>
        <taxon>Bacillati</taxon>
        <taxon>Actinomycetota</taxon>
        <taxon>Actinomycetes</taxon>
        <taxon>Micrococcales</taxon>
        <taxon>Microbacteriaceae</taxon>
        <taxon>Luethyella</taxon>
    </lineage>
</organism>
<keyword evidence="2" id="KW-1133">Transmembrane helix</keyword>
<gene>
    <name evidence="3" type="ORF">ACFQB0_03115</name>
</gene>
<sequence>MSDNGGSTKRGIKRPEVKVKPTWARFLNVSGLDAPVTTILGAICLSVGGVLFALLLPPLLDPVVYSGLPALSVVVYLTVLVVVAAAVAGGLLLAAFFAVHGRRWPVVAATFTTVVFAGIDLLYGTTWESVASTIAVGVGAVLLWLPPSRGFARATRERSATRLPRQPPPFAKYGYLFVGQGVRSLQPVCPDDRISEYRQVPLLPGNGNDQQPIRERDERAVGEARRYS</sequence>
<name>A0ABW1VDV1_9MICO</name>
<dbReference type="Proteomes" id="UP001596306">
    <property type="component" value="Unassembled WGS sequence"/>
</dbReference>
<reference evidence="4" key="1">
    <citation type="journal article" date="2019" name="Int. J. Syst. Evol. Microbiol.">
        <title>The Global Catalogue of Microorganisms (GCM) 10K type strain sequencing project: providing services to taxonomists for standard genome sequencing and annotation.</title>
        <authorList>
            <consortium name="The Broad Institute Genomics Platform"/>
            <consortium name="The Broad Institute Genome Sequencing Center for Infectious Disease"/>
            <person name="Wu L."/>
            <person name="Ma J."/>
        </authorList>
    </citation>
    <scope>NUCLEOTIDE SEQUENCE [LARGE SCALE GENOMIC DNA]</scope>
    <source>
        <strain evidence="4">CCUG 43304</strain>
    </source>
</reference>
<feature type="transmembrane region" description="Helical" evidence="2">
    <location>
        <begin position="129"/>
        <end position="146"/>
    </location>
</feature>
<proteinExistence type="predicted"/>
<dbReference type="EMBL" id="JBHSTP010000001">
    <property type="protein sequence ID" value="MFC6355102.1"/>
    <property type="molecule type" value="Genomic_DNA"/>
</dbReference>
<evidence type="ECO:0000256" key="1">
    <source>
        <dbReference type="SAM" id="MobiDB-lite"/>
    </source>
</evidence>
<feature type="transmembrane region" description="Helical" evidence="2">
    <location>
        <begin position="34"/>
        <end position="55"/>
    </location>
</feature>
<feature type="region of interest" description="Disordered" evidence="1">
    <location>
        <begin position="199"/>
        <end position="228"/>
    </location>
</feature>
<dbReference type="RefSeq" id="WP_386727460.1">
    <property type="nucleotide sequence ID" value="NZ_JBHSTP010000001.1"/>
</dbReference>
<feature type="compositionally biased region" description="Basic and acidic residues" evidence="1">
    <location>
        <begin position="212"/>
        <end position="228"/>
    </location>
</feature>
<keyword evidence="2" id="KW-0472">Membrane</keyword>
<accession>A0ABW1VDV1</accession>
<comment type="caution">
    <text evidence="3">The sequence shown here is derived from an EMBL/GenBank/DDBJ whole genome shotgun (WGS) entry which is preliminary data.</text>
</comment>
<protein>
    <submittedName>
        <fullName evidence="3">Uncharacterized protein</fullName>
    </submittedName>
</protein>
<keyword evidence="2" id="KW-0812">Transmembrane</keyword>